<dbReference type="Proteomes" id="UP000642488">
    <property type="component" value="Unassembled WGS sequence"/>
</dbReference>
<keyword evidence="3" id="KW-1185">Reference proteome</keyword>
<evidence type="ECO:0000256" key="1">
    <source>
        <dbReference type="SAM" id="Coils"/>
    </source>
</evidence>
<name>A0A934IA48_9RHOB</name>
<dbReference type="RefSeq" id="WP_198915041.1">
    <property type="nucleotide sequence ID" value="NZ_JAEKPD010000002.1"/>
</dbReference>
<organism evidence="2 3">
    <name type="scientific">Palleronia pontilimi</name>
    <dbReference type="NCBI Taxonomy" id="1964209"/>
    <lineage>
        <taxon>Bacteria</taxon>
        <taxon>Pseudomonadati</taxon>
        <taxon>Pseudomonadota</taxon>
        <taxon>Alphaproteobacteria</taxon>
        <taxon>Rhodobacterales</taxon>
        <taxon>Roseobacteraceae</taxon>
        <taxon>Palleronia</taxon>
    </lineage>
</organism>
<dbReference type="EMBL" id="JAEKPD010000002">
    <property type="protein sequence ID" value="MBJ3761871.1"/>
    <property type="molecule type" value="Genomic_DNA"/>
</dbReference>
<comment type="caution">
    <text evidence="2">The sequence shown here is derived from an EMBL/GenBank/DDBJ whole genome shotgun (WGS) entry which is preliminary data.</text>
</comment>
<keyword evidence="1" id="KW-0175">Coiled coil</keyword>
<evidence type="ECO:0000313" key="3">
    <source>
        <dbReference type="Proteomes" id="UP000642488"/>
    </source>
</evidence>
<feature type="coiled-coil region" evidence="1">
    <location>
        <begin position="44"/>
        <end position="120"/>
    </location>
</feature>
<proteinExistence type="predicted"/>
<gene>
    <name evidence="2" type="ORF">ILP92_03805</name>
</gene>
<protein>
    <submittedName>
        <fullName evidence="2">Uncharacterized protein</fullName>
    </submittedName>
</protein>
<sequence>MQDITELQRRLAAALERIGAGLDGLTAVPDAAEASEDEGPQLDAGQLAADLEAERALVAQLEERLAANRDKSKATADNLQAKLDALQAQLSAMEEDRGRLKAVNDALRDSNQALREANEAGVGDGALINTAMQTELDALRQVRQSDRAELDAVLGLLAPALEDVQTQDEEAEQDA</sequence>
<dbReference type="AlphaFoldDB" id="A0A934IA48"/>
<evidence type="ECO:0000313" key="2">
    <source>
        <dbReference type="EMBL" id="MBJ3761871.1"/>
    </source>
</evidence>
<accession>A0A934IA48</accession>
<reference evidence="2" key="1">
    <citation type="submission" date="2020-12" db="EMBL/GenBank/DDBJ databases">
        <title>Bacterial taxonomy.</title>
        <authorList>
            <person name="Pan X."/>
        </authorList>
    </citation>
    <scope>NUCLEOTIDE SEQUENCE</scope>
    <source>
        <strain evidence="2">KCTC 52957</strain>
    </source>
</reference>